<sequence>MTRKLSEILDATDELEFKSKCSEFVTDLGRALCGLGAHRTDHAEKNAVIVGKVSGIKDIRPSDPAHAAEYLRGVVAELEPAGSRKIAEEVSLDCTSFLIAGLWIAGEREFHSIKESCEKLLLWLANNAVPQEFFTALCEAYTGAGINLCAVHTASQLFELISITMHRIPRKHYLFFDSMKLIGYETVSSALLGSSDQLLPVCSSITKFCSELQKLCSDRRSRDVQQLSRKSFVTAMGARYSPSDGCEKPASELMLKSIFDDFIGLGVPPWDKGSPESVEDACIAYGAIVLSGEKEIEPSTSLLTARETLLRGLPFAEKLAKEPSRAMCLRGVQMVTLLYSKEISWDDSGWESTPTDSMMTSDLAEVLGRIACVSPLEHEREAVLHALKLTIQSRPSPMSRLSTLSDLVRRTDHDMLMSLLISTMKDELNSMDQNLLIEGASTAVFVVLPRCFAPRSGMTEEMNSVIASANLARFVLIKSSSWEDRSQARRWVLLQESITSMLIDVRRILRKLITVAERDMQAAKSGSAQSGEQGVMLTEAAEKSFNIMLMALHVVEQALTIVEK</sequence>
<dbReference type="GO" id="GO:0055105">
    <property type="term" value="F:ubiquitin-protein transferase inhibitor activity"/>
    <property type="evidence" value="ECO:0007669"/>
    <property type="project" value="TreeGrafter"/>
</dbReference>
<organism evidence="1">
    <name type="scientific">Rhodosorus marinus</name>
    <dbReference type="NCBI Taxonomy" id="101924"/>
    <lineage>
        <taxon>Eukaryota</taxon>
        <taxon>Rhodophyta</taxon>
        <taxon>Stylonematophyceae</taxon>
        <taxon>Stylonematales</taxon>
        <taxon>Stylonemataceae</taxon>
        <taxon>Rhodosorus</taxon>
    </lineage>
</organism>
<dbReference type="PANTHER" id="PTHR15430">
    <property type="entry name" value="GLOMULIN"/>
    <property type="match status" value="1"/>
</dbReference>
<dbReference type="EMBL" id="HBHW01031214">
    <property type="protein sequence ID" value="CAE0056070.1"/>
    <property type="molecule type" value="Transcribed_RNA"/>
</dbReference>
<dbReference type="PANTHER" id="PTHR15430:SF1">
    <property type="entry name" value="GLOMULIN"/>
    <property type="match status" value="1"/>
</dbReference>
<dbReference type="InterPro" id="IPR019516">
    <property type="entry name" value="Glomulin/ALF4"/>
</dbReference>
<accession>A0A7S3EI84</accession>
<dbReference type="GO" id="GO:0005737">
    <property type="term" value="C:cytoplasm"/>
    <property type="evidence" value="ECO:0007669"/>
    <property type="project" value="TreeGrafter"/>
</dbReference>
<reference evidence="1" key="1">
    <citation type="submission" date="2021-01" db="EMBL/GenBank/DDBJ databases">
        <authorList>
            <person name="Corre E."/>
            <person name="Pelletier E."/>
            <person name="Niang G."/>
            <person name="Scheremetjew M."/>
            <person name="Finn R."/>
            <person name="Kale V."/>
            <person name="Holt S."/>
            <person name="Cochrane G."/>
            <person name="Meng A."/>
            <person name="Brown T."/>
            <person name="Cohen L."/>
        </authorList>
    </citation>
    <scope>NUCLEOTIDE SEQUENCE</scope>
    <source>
        <strain evidence="1">CCMP 769</strain>
    </source>
</reference>
<proteinExistence type="predicted"/>
<dbReference type="AlphaFoldDB" id="A0A7S3EI84"/>
<name>A0A7S3EI84_9RHOD</name>
<evidence type="ECO:0000313" key="1">
    <source>
        <dbReference type="EMBL" id="CAE0056070.1"/>
    </source>
</evidence>
<gene>
    <name evidence="1" type="ORF">RMAR00112_LOCUS24112</name>
</gene>
<protein>
    <submittedName>
        <fullName evidence="1">Uncharacterized protein</fullName>
    </submittedName>
</protein>